<protein>
    <submittedName>
        <fullName evidence="1">Uncharacterized protein</fullName>
    </submittedName>
</protein>
<organism evidence="1">
    <name type="scientific">marine sediment metagenome</name>
    <dbReference type="NCBI Taxonomy" id="412755"/>
    <lineage>
        <taxon>unclassified sequences</taxon>
        <taxon>metagenomes</taxon>
        <taxon>ecological metagenomes</taxon>
    </lineage>
</organism>
<name>A0A0F9Q662_9ZZZZ</name>
<gene>
    <name evidence="1" type="ORF">LCGC14_0757940</name>
</gene>
<reference evidence="1" key="1">
    <citation type="journal article" date="2015" name="Nature">
        <title>Complex archaea that bridge the gap between prokaryotes and eukaryotes.</title>
        <authorList>
            <person name="Spang A."/>
            <person name="Saw J.H."/>
            <person name="Jorgensen S.L."/>
            <person name="Zaremba-Niedzwiedzka K."/>
            <person name="Martijn J."/>
            <person name="Lind A.E."/>
            <person name="van Eijk R."/>
            <person name="Schleper C."/>
            <person name="Guy L."/>
            <person name="Ettema T.J."/>
        </authorList>
    </citation>
    <scope>NUCLEOTIDE SEQUENCE</scope>
</reference>
<evidence type="ECO:0000313" key="1">
    <source>
        <dbReference type="EMBL" id="KKN37989.1"/>
    </source>
</evidence>
<accession>A0A0F9Q662</accession>
<dbReference type="EMBL" id="LAZR01001858">
    <property type="protein sequence ID" value="KKN37989.1"/>
    <property type="molecule type" value="Genomic_DNA"/>
</dbReference>
<dbReference type="AlphaFoldDB" id="A0A0F9Q662"/>
<comment type="caution">
    <text evidence="1">The sequence shown here is derived from an EMBL/GenBank/DDBJ whole genome shotgun (WGS) entry which is preliminary data.</text>
</comment>
<proteinExistence type="predicted"/>
<sequence length="240" mass="27591">MIHNFVIIRDGLPLLVKNYSKAQKLFSQEDNLIMISGFFSALNSFSDSFEDLGTISELKLSNNDLKLSFLKDESIPNLIYLATFDEKTKVSNVQNLLRIISTSFLKKFNITQISSWNGRINSFNSFDSVIDGYIEEENGKNQFQLKINRADLFKDQTNEINEDLQPLKQNIEFNAIPSYTSSNKINPKYYLTGETSCMIYDQIDGRKSINQISQKLKLTQDKVYNICKNLIKMGFVSIKQ</sequence>